<accession>A0A7J7WVX7</accession>
<dbReference type="GO" id="GO:0003723">
    <property type="term" value="F:RNA binding"/>
    <property type="evidence" value="ECO:0007669"/>
    <property type="project" value="InterPro"/>
</dbReference>
<dbReference type="PANTHER" id="PTHR31368:SF6">
    <property type="entry name" value="KH HOMOLOGY DOMAIN-CONTAINING PROTEIN 1"/>
    <property type="match status" value="1"/>
</dbReference>
<dbReference type="EMBL" id="JABWUV010000007">
    <property type="protein sequence ID" value="KAF6341386.1"/>
    <property type="molecule type" value="Genomic_DNA"/>
</dbReference>
<keyword evidence="4" id="KW-1185">Reference proteome</keyword>
<evidence type="ECO:0000313" key="4">
    <source>
        <dbReference type="Proteomes" id="UP000527355"/>
    </source>
</evidence>
<dbReference type="CDD" id="cd12795">
    <property type="entry name" value="FILIA_N_like"/>
    <property type="match status" value="1"/>
</dbReference>
<dbReference type="Gene3D" id="3.30.1370.10">
    <property type="entry name" value="K Homology domain, type 1"/>
    <property type="match status" value="1"/>
</dbReference>
<comment type="similarity">
    <text evidence="1">Belongs to the KHDC1 family.</text>
</comment>
<comment type="caution">
    <text evidence="3">The sequence shown here is derived from an EMBL/GenBank/DDBJ whole genome shotgun (WGS) entry which is preliminary data.</text>
</comment>
<dbReference type="Proteomes" id="UP000527355">
    <property type="component" value="Unassembled WGS sequence"/>
</dbReference>
<dbReference type="Pfam" id="PF16005">
    <property type="entry name" value="MOEP19"/>
    <property type="match status" value="1"/>
</dbReference>
<evidence type="ECO:0000259" key="2">
    <source>
        <dbReference type="Pfam" id="PF16005"/>
    </source>
</evidence>
<dbReference type="GO" id="GO:0005737">
    <property type="term" value="C:cytoplasm"/>
    <property type="evidence" value="ECO:0007669"/>
    <property type="project" value="TreeGrafter"/>
</dbReference>
<gene>
    <name evidence="3" type="ORF">mMyoMyo1_007255</name>
</gene>
<organism evidence="3 4">
    <name type="scientific">Myotis myotis</name>
    <name type="common">Greater mouse-eared bat</name>
    <name type="synonym">Vespertilio myotis</name>
    <dbReference type="NCBI Taxonomy" id="51298"/>
    <lineage>
        <taxon>Eukaryota</taxon>
        <taxon>Metazoa</taxon>
        <taxon>Chordata</taxon>
        <taxon>Craniata</taxon>
        <taxon>Vertebrata</taxon>
        <taxon>Euteleostomi</taxon>
        <taxon>Mammalia</taxon>
        <taxon>Eutheria</taxon>
        <taxon>Laurasiatheria</taxon>
        <taxon>Chiroptera</taxon>
        <taxon>Yangochiroptera</taxon>
        <taxon>Vespertilionidae</taxon>
        <taxon>Myotis</taxon>
    </lineage>
</organism>
<evidence type="ECO:0000256" key="1">
    <source>
        <dbReference type="ARBA" id="ARBA00009081"/>
    </source>
</evidence>
<evidence type="ECO:0000313" key="3">
    <source>
        <dbReference type="EMBL" id="KAF6341386.1"/>
    </source>
</evidence>
<dbReference type="InterPro" id="IPR031952">
    <property type="entry name" value="MOEP19_KH-like"/>
</dbReference>
<protein>
    <submittedName>
        <fullName evidence="3">KH domain containing 1 like</fullName>
    </submittedName>
</protein>
<sequence length="113" mass="13389">METRPHSNEPWWTVSGNFYFPLMFYMEEEQEERVFGRLDADLGRIEAHSHTLIQLEGWFTATGQTRVTVVQWWRTYDTRTHFFGLELLQRVRSQPLTEDDLAVPLRCSCTPPP</sequence>
<proteinExistence type="inferred from homology"/>
<feature type="domain" description="KH-like RNA-binding" evidence="2">
    <location>
        <begin position="9"/>
        <end position="70"/>
    </location>
</feature>
<dbReference type="InterPro" id="IPR036612">
    <property type="entry name" value="KH_dom_type_1_sf"/>
</dbReference>
<dbReference type="PANTHER" id="PTHR31368">
    <property type="entry name" value="DEVELOPMENT PLURPOTENCY-ASSOCIATED PROTEIN 1/5 FAMILY MEMBER"/>
    <property type="match status" value="1"/>
</dbReference>
<dbReference type="AlphaFoldDB" id="A0A7J7WVX7"/>
<name>A0A7J7WVX7_MYOMY</name>
<reference evidence="3 4" key="1">
    <citation type="journal article" date="2020" name="Nature">
        <title>Six reference-quality genomes reveal evolution of bat adaptations.</title>
        <authorList>
            <person name="Jebb D."/>
            <person name="Huang Z."/>
            <person name="Pippel M."/>
            <person name="Hughes G.M."/>
            <person name="Lavrichenko K."/>
            <person name="Devanna P."/>
            <person name="Winkler S."/>
            <person name="Jermiin L.S."/>
            <person name="Skirmuntt E.C."/>
            <person name="Katzourakis A."/>
            <person name="Burkitt-Gray L."/>
            <person name="Ray D.A."/>
            <person name="Sullivan K.A.M."/>
            <person name="Roscito J.G."/>
            <person name="Kirilenko B.M."/>
            <person name="Davalos L.M."/>
            <person name="Corthals A.P."/>
            <person name="Power M.L."/>
            <person name="Jones G."/>
            <person name="Ransome R.D."/>
            <person name="Dechmann D.K.N."/>
            <person name="Locatelli A.G."/>
            <person name="Puechmaille S.J."/>
            <person name="Fedrigo O."/>
            <person name="Jarvis E.D."/>
            <person name="Hiller M."/>
            <person name="Vernes S.C."/>
            <person name="Myers E.W."/>
            <person name="Teeling E.C."/>
        </authorList>
    </citation>
    <scope>NUCLEOTIDE SEQUENCE [LARGE SCALE GENOMIC DNA]</scope>
    <source>
        <strain evidence="3">MMyoMyo1</strain>
        <tissue evidence="3">Flight muscle</tissue>
    </source>
</reference>